<dbReference type="OrthoDB" id="1926275at2759"/>
<dbReference type="InterPro" id="IPR032675">
    <property type="entry name" value="LRR_dom_sf"/>
</dbReference>
<reference evidence="4" key="1">
    <citation type="journal article" date="2019" name="Gigascience">
        <title>De novo genome assembly of the endangered Acer yangbiense, a plant species with extremely small populations endemic to Yunnan Province, China.</title>
        <authorList>
            <person name="Yang J."/>
            <person name="Wariss H.M."/>
            <person name="Tao L."/>
            <person name="Zhang R."/>
            <person name="Yun Q."/>
            <person name="Hollingsworth P."/>
            <person name="Dao Z."/>
            <person name="Luo G."/>
            <person name="Guo H."/>
            <person name="Ma Y."/>
            <person name="Sun W."/>
        </authorList>
    </citation>
    <scope>NUCLEOTIDE SEQUENCE [LARGE SCALE GENOMIC DNA]</scope>
    <source>
        <strain evidence="4">cv. Malutang</strain>
    </source>
</reference>
<evidence type="ECO:0000313" key="4">
    <source>
        <dbReference type="Proteomes" id="UP000323000"/>
    </source>
</evidence>
<evidence type="ECO:0000256" key="1">
    <source>
        <dbReference type="ARBA" id="ARBA00022821"/>
    </source>
</evidence>
<dbReference type="Gene3D" id="3.80.10.10">
    <property type="entry name" value="Ribonuclease Inhibitor"/>
    <property type="match status" value="1"/>
</dbReference>
<dbReference type="Proteomes" id="UP000323000">
    <property type="component" value="Chromosome 13"/>
</dbReference>
<dbReference type="InterPro" id="IPR050905">
    <property type="entry name" value="Plant_NBS-LRR"/>
</dbReference>
<dbReference type="EMBL" id="VAHF01000013">
    <property type="protein sequence ID" value="TXG46801.1"/>
    <property type="molecule type" value="Genomic_DNA"/>
</dbReference>
<sequence>MLSPEVSDFSAWRLMYDVNKLVILEGCNICGREEDSIVLPKEVQLLLISGCDDVRNISNIPTFNTLERLEILYVQALSNLSGILLNVSESSPADLYSHLKFVRIFRCNKLKKLISSKLISELKNLEQIDVKDCTEMEELIAVDDEDDNEERSQKEFLLPKLKRLSLDNVPKLKSICSCNGVMVMNCICLLIGDQTPSKI</sequence>
<accession>A0A5C7GPR8</accession>
<dbReference type="InterPro" id="IPR057135">
    <property type="entry name" value="At4g27190-like_LRR"/>
</dbReference>
<dbReference type="AlphaFoldDB" id="A0A5C7GPR8"/>
<dbReference type="Pfam" id="PF23247">
    <property type="entry name" value="LRR_RPS2"/>
    <property type="match status" value="1"/>
</dbReference>
<feature type="domain" description="Disease resistance protein At4g27190-like leucine-rich repeats" evidence="2">
    <location>
        <begin position="91"/>
        <end position="179"/>
    </location>
</feature>
<keyword evidence="4" id="KW-1185">Reference proteome</keyword>
<protein>
    <recommendedName>
        <fullName evidence="2">Disease resistance protein At4g27190-like leucine-rich repeats domain-containing protein</fullName>
    </recommendedName>
</protein>
<keyword evidence="1" id="KW-0611">Plant defense</keyword>
<evidence type="ECO:0000259" key="2">
    <source>
        <dbReference type="Pfam" id="PF23247"/>
    </source>
</evidence>
<evidence type="ECO:0000313" key="3">
    <source>
        <dbReference type="EMBL" id="TXG46801.1"/>
    </source>
</evidence>
<gene>
    <name evidence="3" type="ORF">EZV62_026095</name>
</gene>
<comment type="caution">
    <text evidence="3">The sequence shown here is derived from an EMBL/GenBank/DDBJ whole genome shotgun (WGS) entry which is preliminary data.</text>
</comment>
<dbReference type="PANTHER" id="PTHR33463">
    <property type="entry name" value="NB-ARC DOMAIN-CONTAINING PROTEIN-RELATED"/>
    <property type="match status" value="1"/>
</dbReference>
<proteinExistence type="predicted"/>
<organism evidence="3 4">
    <name type="scientific">Acer yangbiense</name>
    <dbReference type="NCBI Taxonomy" id="1000413"/>
    <lineage>
        <taxon>Eukaryota</taxon>
        <taxon>Viridiplantae</taxon>
        <taxon>Streptophyta</taxon>
        <taxon>Embryophyta</taxon>
        <taxon>Tracheophyta</taxon>
        <taxon>Spermatophyta</taxon>
        <taxon>Magnoliopsida</taxon>
        <taxon>eudicotyledons</taxon>
        <taxon>Gunneridae</taxon>
        <taxon>Pentapetalae</taxon>
        <taxon>rosids</taxon>
        <taxon>malvids</taxon>
        <taxon>Sapindales</taxon>
        <taxon>Sapindaceae</taxon>
        <taxon>Hippocastanoideae</taxon>
        <taxon>Acereae</taxon>
        <taxon>Acer</taxon>
    </lineage>
</organism>
<name>A0A5C7GPR8_9ROSI</name>
<dbReference type="SUPFAM" id="SSF52058">
    <property type="entry name" value="L domain-like"/>
    <property type="match status" value="1"/>
</dbReference>